<evidence type="ECO:0000256" key="1">
    <source>
        <dbReference type="SAM" id="MobiDB-lite"/>
    </source>
</evidence>
<evidence type="ECO:0000313" key="3">
    <source>
        <dbReference type="Proteomes" id="UP000243197"/>
    </source>
</evidence>
<dbReference type="RefSeq" id="WP_096684852.1">
    <property type="nucleotide sequence ID" value="NZ_AP014564.1"/>
</dbReference>
<name>A0A1J1DWC9_9FLAO</name>
<feature type="region of interest" description="Disordered" evidence="1">
    <location>
        <begin position="31"/>
        <end position="63"/>
    </location>
</feature>
<gene>
    <name evidence="2" type="ORF">JBKA6_0156</name>
</gene>
<keyword evidence="3" id="KW-1185">Reference proteome</keyword>
<feature type="compositionally biased region" description="Basic and acidic residues" evidence="1">
    <location>
        <begin position="31"/>
        <end position="51"/>
    </location>
</feature>
<accession>A0A1J1DWC9</accession>
<protein>
    <submittedName>
        <fullName evidence="2">Uncharacterized protein</fullName>
    </submittedName>
</protein>
<sequence>MKIEKSKNLDDVGTEVSEFYERLFITRIPVRDKNKTKTDSEPDNRYPDKFETQTGDIKGDAFL</sequence>
<organism evidence="2 3">
    <name type="scientific">Ichthyobacterium seriolicida</name>
    <dbReference type="NCBI Taxonomy" id="242600"/>
    <lineage>
        <taxon>Bacteria</taxon>
        <taxon>Pseudomonadati</taxon>
        <taxon>Bacteroidota</taxon>
        <taxon>Flavobacteriia</taxon>
        <taxon>Flavobacteriales</taxon>
        <taxon>Ichthyobacteriaceae</taxon>
        <taxon>Ichthyobacterium</taxon>
    </lineage>
</organism>
<proteinExistence type="predicted"/>
<reference evidence="2 3" key="1">
    <citation type="submission" date="2014-03" db="EMBL/GenBank/DDBJ databases">
        <title>complete genome sequence of Flavobacteriaceae bacterium JBKA-6.</title>
        <authorList>
            <person name="Takano T."/>
            <person name="Nakamura Y."/>
            <person name="Takuma S."/>
            <person name="Yasuike M."/>
            <person name="Matsuyama T."/>
            <person name="Sakai T."/>
            <person name="Fujiwara A."/>
            <person name="Kimoto K."/>
            <person name="Fukuda Y."/>
            <person name="Kondo H."/>
            <person name="Hirono I."/>
            <person name="Nakayasu C."/>
        </authorList>
    </citation>
    <scope>NUCLEOTIDE SEQUENCE [LARGE SCALE GENOMIC DNA]</scope>
    <source>
        <strain evidence="2 3">JBKA-6</strain>
    </source>
</reference>
<dbReference type="KEGG" id="ise:JBKA6_0156"/>
<dbReference type="EMBL" id="AP014564">
    <property type="protein sequence ID" value="BAV94169.1"/>
    <property type="molecule type" value="Genomic_DNA"/>
</dbReference>
<dbReference type="Proteomes" id="UP000243197">
    <property type="component" value="Chromosome"/>
</dbReference>
<dbReference type="AlphaFoldDB" id="A0A1J1DWC9"/>
<evidence type="ECO:0000313" key="2">
    <source>
        <dbReference type="EMBL" id="BAV94169.1"/>
    </source>
</evidence>